<dbReference type="EMBL" id="LGUB01000059">
    <property type="protein sequence ID" value="KRH94552.1"/>
    <property type="molecule type" value="Genomic_DNA"/>
</dbReference>
<evidence type="ECO:0000313" key="1">
    <source>
        <dbReference type="EMBL" id="KRH94552.1"/>
    </source>
</evidence>
<dbReference type="Proteomes" id="UP000051530">
    <property type="component" value="Unassembled WGS sequence"/>
</dbReference>
<accession>A0A0R0LZM7</accession>
<gene>
    <name evidence="1" type="ORF">M153_2120005585</name>
</gene>
<name>A0A0R0LZM7_9MICR</name>
<protein>
    <submittedName>
        <fullName evidence="1">Uncharacterized protein</fullName>
    </submittedName>
</protein>
<dbReference type="VEuPathDB" id="MicrosporidiaDB:M153_2120005585"/>
<keyword evidence="2" id="KW-1185">Reference proteome</keyword>
<evidence type="ECO:0000313" key="2">
    <source>
        <dbReference type="Proteomes" id="UP000051530"/>
    </source>
</evidence>
<organism evidence="1 2">
    <name type="scientific">Pseudoloma neurophilia</name>
    <dbReference type="NCBI Taxonomy" id="146866"/>
    <lineage>
        <taxon>Eukaryota</taxon>
        <taxon>Fungi</taxon>
        <taxon>Fungi incertae sedis</taxon>
        <taxon>Microsporidia</taxon>
        <taxon>Pseudoloma</taxon>
    </lineage>
</organism>
<reference evidence="1 2" key="1">
    <citation type="submission" date="2015-07" db="EMBL/GenBank/DDBJ databases">
        <title>The genome of Pseudoloma neurophilia, a relevant intracellular parasite of the zebrafish.</title>
        <authorList>
            <person name="Ndikumana S."/>
            <person name="Pelin A."/>
            <person name="Sanders J."/>
            <person name="Corradi N."/>
        </authorList>
    </citation>
    <scope>NUCLEOTIDE SEQUENCE [LARGE SCALE GENOMIC DNA]</scope>
    <source>
        <strain evidence="1 2">MK1</strain>
    </source>
</reference>
<proteinExistence type="predicted"/>
<sequence length="97" mass="11470">MTLMSISLLISYTNPSKMTVTTAALESLVISFDEEISRLVQLKSKIEQSIRKDQDFPPIYYVFDHTIIEIKDIRKFLQMIESNIEMFENERERLFSM</sequence>
<dbReference type="AlphaFoldDB" id="A0A0R0LZM7"/>
<comment type="caution">
    <text evidence="1">The sequence shown here is derived from an EMBL/GenBank/DDBJ whole genome shotgun (WGS) entry which is preliminary data.</text>
</comment>